<dbReference type="NCBIfam" id="TIGR00728">
    <property type="entry name" value="OPT_sfam"/>
    <property type="match status" value="1"/>
</dbReference>
<feature type="transmembrane region" description="Helical" evidence="8">
    <location>
        <begin position="51"/>
        <end position="71"/>
    </location>
</feature>
<evidence type="ECO:0000256" key="1">
    <source>
        <dbReference type="ARBA" id="ARBA00004141"/>
    </source>
</evidence>
<evidence type="ECO:0000256" key="7">
    <source>
        <dbReference type="SAM" id="MobiDB-lite"/>
    </source>
</evidence>
<feature type="transmembrane region" description="Helical" evidence="8">
    <location>
        <begin position="291"/>
        <end position="317"/>
    </location>
</feature>
<evidence type="ECO:0000256" key="3">
    <source>
        <dbReference type="ARBA" id="ARBA00022448"/>
    </source>
</evidence>
<feature type="transmembrane region" description="Helical" evidence="8">
    <location>
        <begin position="438"/>
        <end position="459"/>
    </location>
</feature>
<dbReference type="Pfam" id="PF03169">
    <property type="entry name" value="OPT"/>
    <property type="match status" value="1"/>
</dbReference>
<proteinExistence type="inferred from homology"/>
<reference evidence="10" key="1">
    <citation type="submission" date="2016-10" db="EMBL/GenBank/DDBJ databases">
        <authorList>
            <person name="Jeantristanb JTB J.-T."/>
            <person name="Ricardo R."/>
        </authorList>
    </citation>
    <scope>NUCLEOTIDE SEQUENCE [LARGE SCALE GENOMIC DNA]</scope>
</reference>
<feature type="transmembrane region" description="Helical" evidence="8">
    <location>
        <begin position="411"/>
        <end position="432"/>
    </location>
</feature>
<accession>A0A2X0M9C8</accession>
<dbReference type="PANTHER" id="PTHR31645:SF0">
    <property type="entry name" value="OLIGOPEPTIDE TRANSPORTER YGL114W-RELATED"/>
    <property type="match status" value="1"/>
</dbReference>
<dbReference type="PANTHER" id="PTHR31645">
    <property type="entry name" value="OLIGOPEPTIDE TRANSPORTER YGL114W-RELATED"/>
    <property type="match status" value="1"/>
</dbReference>
<feature type="region of interest" description="Disordered" evidence="7">
    <location>
        <begin position="374"/>
        <end position="403"/>
    </location>
</feature>
<gene>
    <name evidence="9" type="ORF">BZ3500_MVSOF-1268-A1-R1_CHR2-2G05081</name>
</gene>
<dbReference type="GO" id="GO:0035673">
    <property type="term" value="F:oligopeptide transmembrane transporter activity"/>
    <property type="evidence" value="ECO:0007669"/>
    <property type="project" value="InterPro"/>
</dbReference>
<evidence type="ECO:0000313" key="10">
    <source>
        <dbReference type="Proteomes" id="UP000249723"/>
    </source>
</evidence>
<dbReference type="EMBL" id="FMWP01000010">
    <property type="protein sequence ID" value="SCZ87615.1"/>
    <property type="molecule type" value="Genomic_DNA"/>
</dbReference>
<feature type="transmembrane region" description="Helical" evidence="8">
    <location>
        <begin position="609"/>
        <end position="635"/>
    </location>
</feature>
<dbReference type="InterPro" id="IPR045035">
    <property type="entry name" value="YSL-like"/>
</dbReference>
<evidence type="ECO:0000256" key="6">
    <source>
        <dbReference type="ARBA" id="ARBA00023136"/>
    </source>
</evidence>
<comment type="similarity">
    <text evidence="2">Belongs to the oligopeptide OPT transporter family.</text>
</comment>
<organism evidence="9 10">
    <name type="scientific">Microbotryum saponariae</name>
    <dbReference type="NCBI Taxonomy" id="289078"/>
    <lineage>
        <taxon>Eukaryota</taxon>
        <taxon>Fungi</taxon>
        <taxon>Dikarya</taxon>
        <taxon>Basidiomycota</taxon>
        <taxon>Pucciniomycotina</taxon>
        <taxon>Microbotryomycetes</taxon>
        <taxon>Microbotryales</taxon>
        <taxon>Microbotryaceae</taxon>
        <taxon>Microbotryum</taxon>
    </lineage>
</organism>
<evidence type="ECO:0000313" key="9">
    <source>
        <dbReference type="EMBL" id="SCZ87615.1"/>
    </source>
</evidence>
<feature type="transmembrane region" description="Helical" evidence="8">
    <location>
        <begin position="249"/>
        <end position="270"/>
    </location>
</feature>
<dbReference type="GO" id="GO:0000329">
    <property type="term" value="C:fungal-type vacuole membrane"/>
    <property type="evidence" value="ECO:0007669"/>
    <property type="project" value="TreeGrafter"/>
</dbReference>
<feature type="transmembrane region" description="Helical" evidence="8">
    <location>
        <begin position="528"/>
        <end position="545"/>
    </location>
</feature>
<sequence>MTSTRPSARPPAERVQAEEEPEFTLRAVVAGLVIGTLLCFTNMYFGLQSGWISMMSLQASLLGFAVFKIVLQTTAVATGTLPLAAGLVGVIPALAQLSPSIDGSPPLVLSFVALCAWCFAVAFFGVFLAVPLRRQVIVKEKLVFPSGTATAQIISVLHDVPPPRVSAVRKRNGYRALGSEEQQGEEEATSGPRSRSVEEEAPLHASAHRKIDQKGWVALSVSFSLSAGFTVSIVGVPESDGVRRLPQRASLQLLSLCFPVVYAIPIFDVFGHLAHEWLWWFTPSFSYIGQGIIMGLPTTASMNVGMFVGWAILSPLAKTRGWAPGPVSSSVDGSRGWILWPALAVMMVESIFSVSIVAFTQIAGPLRSMLGRSTQGLHEDEDEDEDDNGDAEEDDFAPSGSRVEEEADPRLVLGGIVLSCVACVVLVSIVFGQDGIKWWATLIALVLASIFSILGVRALGETDLNPVSAIGKISQLLFTIVQPHNVVANLIAGGISEAGAQQAGDLMQDLKTGHLQGASPKAQFQGQMIGSLASVFVSSGIYVLYRRVYDLPSTNFPVPTAAIWLNLARLVNKGQLPPQSSATMIVFALVFVVLSALKVLGRGRSWVKIAFAIGFINTPSFSIARLIGGFVSFYMTRQTAQRRGHNATGEHANAHLENIGLIIVASGFVLGEGFASVVGLATKSAGLGPVSCWGCGSGGGGYCGGC</sequence>
<protein>
    <submittedName>
        <fullName evidence="9">BZ3500_MvSof-1268-A1-R1_Chr2-2g05081 protein</fullName>
    </submittedName>
</protein>
<comment type="subcellular location">
    <subcellularLocation>
        <location evidence="1">Membrane</location>
        <topology evidence="1">Multi-pass membrane protein</topology>
    </subcellularLocation>
</comment>
<dbReference type="AlphaFoldDB" id="A0A2X0M9C8"/>
<dbReference type="InterPro" id="IPR004813">
    <property type="entry name" value="OPT"/>
</dbReference>
<keyword evidence="5 8" id="KW-1133">Transmembrane helix</keyword>
<feature type="transmembrane region" description="Helical" evidence="8">
    <location>
        <begin position="83"/>
        <end position="101"/>
    </location>
</feature>
<dbReference type="STRING" id="289078.A0A2X0M9C8"/>
<feature type="transmembrane region" description="Helical" evidence="8">
    <location>
        <begin position="337"/>
        <end position="359"/>
    </location>
</feature>
<evidence type="ECO:0000256" key="8">
    <source>
        <dbReference type="SAM" id="Phobius"/>
    </source>
</evidence>
<keyword evidence="10" id="KW-1185">Reference proteome</keyword>
<keyword evidence="3" id="KW-0813">Transport</keyword>
<feature type="compositionally biased region" description="Acidic residues" evidence="7">
    <location>
        <begin position="379"/>
        <end position="396"/>
    </location>
</feature>
<keyword evidence="6 8" id="KW-0472">Membrane</keyword>
<evidence type="ECO:0000256" key="5">
    <source>
        <dbReference type="ARBA" id="ARBA00022989"/>
    </source>
</evidence>
<feature type="transmembrane region" description="Helical" evidence="8">
    <location>
        <begin position="23"/>
        <end position="45"/>
    </location>
</feature>
<feature type="transmembrane region" description="Helical" evidence="8">
    <location>
        <begin position="107"/>
        <end position="132"/>
    </location>
</feature>
<dbReference type="Proteomes" id="UP000249723">
    <property type="component" value="Unassembled WGS sequence"/>
</dbReference>
<feature type="transmembrane region" description="Helical" evidence="8">
    <location>
        <begin position="580"/>
        <end position="597"/>
    </location>
</feature>
<feature type="region of interest" description="Disordered" evidence="7">
    <location>
        <begin position="176"/>
        <end position="199"/>
    </location>
</feature>
<dbReference type="OrthoDB" id="627262at2759"/>
<evidence type="ECO:0000256" key="2">
    <source>
        <dbReference type="ARBA" id="ARBA00008807"/>
    </source>
</evidence>
<feature type="transmembrane region" description="Helical" evidence="8">
    <location>
        <begin position="216"/>
        <end position="237"/>
    </location>
</feature>
<name>A0A2X0M9C8_9BASI</name>
<evidence type="ECO:0000256" key="4">
    <source>
        <dbReference type="ARBA" id="ARBA00022692"/>
    </source>
</evidence>
<keyword evidence="4 8" id="KW-0812">Transmembrane</keyword>